<dbReference type="EMBL" id="JAPEUY010000002">
    <property type="protein sequence ID" value="KAJ4376320.1"/>
    <property type="molecule type" value="Genomic_DNA"/>
</dbReference>
<proteinExistence type="predicted"/>
<dbReference type="Pfam" id="PF00069">
    <property type="entry name" value="Pkinase"/>
    <property type="match status" value="1"/>
</dbReference>
<dbReference type="PANTHER" id="PTHR43671">
    <property type="entry name" value="SERINE/THREONINE-PROTEIN KINASE NEK"/>
    <property type="match status" value="1"/>
</dbReference>
<gene>
    <name evidence="10" type="ORF">N0V83_001603</name>
</gene>
<dbReference type="GO" id="GO:0004674">
    <property type="term" value="F:protein serine/threonine kinase activity"/>
    <property type="evidence" value="ECO:0007669"/>
    <property type="project" value="UniProtKB-KW"/>
</dbReference>
<sequence>MQTEIHSVYERQADAPYDTLESLGGGSSGIVDRVKLRGSNEYYARKSIRIPPAGRTQRDQRITKIKEEARIIRRLRNNPHIVEVVSTYETRAGFNPTFCILLLPIADCDLGSMLEHVDQMVEGEEKRSVIRTMKHWAACLARATDYMHYNCVKHKDIKPSNILVRGDEIYITDFGIAKDFLPDTDSASTAWQAEGTRRYCPPEVLNQGRRGRASDVYSLGCCFLELATVTITCGKLALLKQVVGQTYAESEQRVLRWIYFLFSELAFRSFRRHTTSNNPDDDVVLQHAVLLPALAFTMMDSTASKRITARQLVTLISVWDKELYCNSCRVGAPGEDPTLGLHSKFKSRKDLDYPQNPMDALKPDFSPLPESWEDAKMKWLKDHMWWH</sequence>
<dbReference type="Proteomes" id="UP001140560">
    <property type="component" value="Unassembled WGS sequence"/>
</dbReference>
<dbReference type="InterPro" id="IPR008271">
    <property type="entry name" value="Ser/Thr_kinase_AS"/>
</dbReference>
<dbReference type="InterPro" id="IPR000719">
    <property type="entry name" value="Prot_kinase_dom"/>
</dbReference>
<evidence type="ECO:0000256" key="6">
    <source>
        <dbReference type="ARBA" id="ARBA00022840"/>
    </source>
</evidence>
<dbReference type="CDD" id="cd00180">
    <property type="entry name" value="PKc"/>
    <property type="match status" value="1"/>
</dbReference>
<dbReference type="PROSITE" id="PS00108">
    <property type="entry name" value="PROTEIN_KINASE_ST"/>
    <property type="match status" value="1"/>
</dbReference>
<evidence type="ECO:0000256" key="5">
    <source>
        <dbReference type="ARBA" id="ARBA00022777"/>
    </source>
</evidence>
<dbReference type="InterPro" id="IPR050660">
    <property type="entry name" value="NEK_Ser/Thr_kinase"/>
</dbReference>
<evidence type="ECO:0000256" key="2">
    <source>
        <dbReference type="ARBA" id="ARBA00022527"/>
    </source>
</evidence>
<comment type="catalytic activity">
    <reaction evidence="7">
        <text>L-threonyl-[protein] + ATP = O-phospho-L-threonyl-[protein] + ADP + H(+)</text>
        <dbReference type="Rhea" id="RHEA:46608"/>
        <dbReference type="Rhea" id="RHEA-COMP:11060"/>
        <dbReference type="Rhea" id="RHEA-COMP:11605"/>
        <dbReference type="ChEBI" id="CHEBI:15378"/>
        <dbReference type="ChEBI" id="CHEBI:30013"/>
        <dbReference type="ChEBI" id="CHEBI:30616"/>
        <dbReference type="ChEBI" id="CHEBI:61977"/>
        <dbReference type="ChEBI" id="CHEBI:456216"/>
        <dbReference type="EC" id="2.7.11.1"/>
    </reaction>
</comment>
<dbReference type="Gene3D" id="3.30.200.20">
    <property type="entry name" value="Phosphorylase Kinase, domain 1"/>
    <property type="match status" value="1"/>
</dbReference>
<dbReference type="OrthoDB" id="4062651at2759"/>
<dbReference type="InterPro" id="IPR011009">
    <property type="entry name" value="Kinase-like_dom_sf"/>
</dbReference>
<dbReference type="AlphaFoldDB" id="A0A9W8YFJ1"/>
<comment type="catalytic activity">
    <reaction evidence="8">
        <text>L-seryl-[protein] + ATP = O-phospho-L-seryl-[protein] + ADP + H(+)</text>
        <dbReference type="Rhea" id="RHEA:17989"/>
        <dbReference type="Rhea" id="RHEA-COMP:9863"/>
        <dbReference type="Rhea" id="RHEA-COMP:11604"/>
        <dbReference type="ChEBI" id="CHEBI:15378"/>
        <dbReference type="ChEBI" id="CHEBI:29999"/>
        <dbReference type="ChEBI" id="CHEBI:30616"/>
        <dbReference type="ChEBI" id="CHEBI:83421"/>
        <dbReference type="ChEBI" id="CHEBI:456216"/>
        <dbReference type="EC" id="2.7.11.1"/>
    </reaction>
</comment>
<evidence type="ECO:0000256" key="7">
    <source>
        <dbReference type="ARBA" id="ARBA00047899"/>
    </source>
</evidence>
<accession>A0A9W8YFJ1</accession>
<evidence type="ECO:0000256" key="1">
    <source>
        <dbReference type="ARBA" id="ARBA00012513"/>
    </source>
</evidence>
<organism evidence="10 11">
    <name type="scientific">Neocucurbitaria cava</name>
    <dbReference type="NCBI Taxonomy" id="798079"/>
    <lineage>
        <taxon>Eukaryota</taxon>
        <taxon>Fungi</taxon>
        <taxon>Dikarya</taxon>
        <taxon>Ascomycota</taxon>
        <taxon>Pezizomycotina</taxon>
        <taxon>Dothideomycetes</taxon>
        <taxon>Pleosporomycetidae</taxon>
        <taxon>Pleosporales</taxon>
        <taxon>Pleosporineae</taxon>
        <taxon>Cucurbitariaceae</taxon>
        <taxon>Neocucurbitaria</taxon>
    </lineage>
</organism>
<feature type="domain" description="Protein kinase" evidence="9">
    <location>
        <begin position="17"/>
        <end position="324"/>
    </location>
</feature>
<keyword evidence="2" id="KW-0723">Serine/threonine-protein kinase</keyword>
<keyword evidence="11" id="KW-1185">Reference proteome</keyword>
<evidence type="ECO:0000313" key="11">
    <source>
        <dbReference type="Proteomes" id="UP001140560"/>
    </source>
</evidence>
<reference evidence="10" key="1">
    <citation type="submission" date="2022-10" db="EMBL/GenBank/DDBJ databases">
        <title>Tapping the CABI collections for fungal endophytes: first genome assemblies for Collariella, Neodidymelliopsis, Ascochyta clinopodiicola, Didymella pomorum, Didymosphaeria variabile, Neocosmospora piperis and Neocucurbitaria cava.</title>
        <authorList>
            <person name="Hill R."/>
        </authorList>
    </citation>
    <scope>NUCLEOTIDE SEQUENCE</scope>
    <source>
        <strain evidence="10">IMI 356814</strain>
    </source>
</reference>
<name>A0A9W8YFJ1_9PLEO</name>
<dbReference type="GO" id="GO:0005524">
    <property type="term" value="F:ATP binding"/>
    <property type="evidence" value="ECO:0007669"/>
    <property type="project" value="UniProtKB-KW"/>
</dbReference>
<dbReference type="SMART" id="SM00220">
    <property type="entry name" value="S_TKc"/>
    <property type="match status" value="1"/>
</dbReference>
<evidence type="ECO:0000259" key="9">
    <source>
        <dbReference type="PROSITE" id="PS50011"/>
    </source>
</evidence>
<dbReference type="EC" id="2.7.11.1" evidence="1"/>
<dbReference type="PANTHER" id="PTHR43671:SF98">
    <property type="entry name" value="SERINE_THREONINE-PROTEIN KINASE NEK11"/>
    <property type="match status" value="1"/>
</dbReference>
<evidence type="ECO:0000256" key="8">
    <source>
        <dbReference type="ARBA" id="ARBA00048679"/>
    </source>
</evidence>
<evidence type="ECO:0000313" key="10">
    <source>
        <dbReference type="EMBL" id="KAJ4376320.1"/>
    </source>
</evidence>
<evidence type="ECO:0000256" key="3">
    <source>
        <dbReference type="ARBA" id="ARBA00022679"/>
    </source>
</evidence>
<dbReference type="SUPFAM" id="SSF56112">
    <property type="entry name" value="Protein kinase-like (PK-like)"/>
    <property type="match status" value="1"/>
</dbReference>
<keyword evidence="6" id="KW-0067">ATP-binding</keyword>
<dbReference type="GO" id="GO:0005634">
    <property type="term" value="C:nucleus"/>
    <property type="evidence" value="ECO:0007669"/>
    <property type="project" value="TreeGrafter"/>
</dbReference>
<evidence type="ECO:0000256" key="4">
    <source>
        <dbReference type="ARBA" id="ARBA00022741"/>
    </source>
</evidence>
<protein>
    <recommendedName>
        <fullName evidence="1">non-specific serine/threonine protein kinase</fullName>
        <ecNumber evidence="1">2.7.11.1</ecNumber>
    </recommendedName>
</protein>
<dbReference type="Gene3D" id="1.10.510.10">
    <property type="entry name" value="Transferase(Phosphotransferase) domain 1"/>
    <property type="match status" value="1"/>
</dbReference>
<comment type="caution">
    <text evidence="10">The sequence shown here is derived from an EMBL/GenBank/DDBJ whole genome shotgun (WGS) entry which is preliminary data.</text>
</comment>
<keyword evidence="5" id="KW-0418">Kinase</keyword>
<keyword evidence="3" id="KW-0808">Transferase</keyword>
<dbReference type="PROSITE" id="PS50011">
    <property type="entry name" value="PROTEIN_KINASE_DOM"/>
    <property type="match status" value="1"/>
</dbReference>
<keyword evidence="4" id="KW-0547">Nucleotide-binding</keyword>